<comment type="similarity">
    <text evidence="2 6">Belongs to the bacterial solute-binding protein 9 family.</text>
</comment>
<dbReference type="CDD" id="cd01137">
    <property type="entry name" value="PsaA"/>
    <property type="match status" value="1"/>
</dbReference>
<dbReference type="Proteomes" id="UP000244934">
    <property type="component" value="Unassembled WGS sequence"/>
</dbReference>
<dbReference type="Pfam" id="PF01297">
    <property type="entry name" value="ZnuA"/>
    <property type="match status" value="1"/>
</dbReference>
<dbReference type="InterPro" id="IPR006128">
    <property type="entry name" value="Lipoprotein_PsaA-like"/>
</dbReference>
<dbReference type="InterPro" id="IPR006129">
    <property type="entry name" value="AdhesinB"/>
</dbReference>
<keyword evidence="5" id="KW-0732">Signal</keyword>
<dbReference type="AlphaFoldDB" id="A0A2R8CN39"/>
<name>A0A2R8CN39_9GAMM</name>
<organism evidence="8 9">
    <name type="scientific">Kushneria phyllosphaerae</name>
    <dbReference type="NCBI Taxonomy" id="2100822"/>
    <lineage>
        <taxon>Bacteria</taxon>
        <taxon>Pseudomonadati</taxon>
        <taxon>Pseudomonadota</taxon>
        <taxon>Gammaproteobacteria</taxon>
        <taxon>Oceanospirillales</taxon>
        <taxon>Halomonadaceae</taxon>
        <taxon>Kushneria</taxon>
    </lineage>
</organism>
<evidence type="ECO:0000256" key="1">
    <source>
        <dbReference type="ARBA" id="ARBA00004196"/>
    </source>
</evidence>
<dbReference type="GO" id="GO:0030313">
    <property type="term" value="C:cell envelope"/>
    <property type="evidence" value="ECO:0007669"/>
    <property type="project" value="UniProtKB-SubCell"/>
</dbReference>
<comment type="subcellular location">
    <subcellularLocation>
        <location evidence="1">Cell envelope</location>
    </subcellularLocation>
</comment>
<evidence type="ECO:0000256" key="3">
    <source>
        <dbReference type="ARBA" id="ARBA00022448"/>
    </source>
</evidence>
<proteinExistence type="inferred from homology"/>
<sequence length="314" mass="35119">MIEEGNAATMTTARHRWSAVWGMAVWMVPALMLMSGATLAQERKTVVASFTIMADMARQVAGDELEVISIVPPGAEIHEYAPTPRDILKARQADLILYNGMGLERWFQRFYQGMEKVPTAVLTEGIEPIDLGEGPYQGRPNPHAWMTPGNGLIYVENIRQALVALDPAQAEIYDRNARAYSERLEALDRELTSAFGRIPDAQRTLATCEGAFSYLTRAYGFRERYLWAVNAEQEGSPQQVRRLIDDLNADQVPVTFCESTVNDRAMKQVTSETGARYGGVLYVDSLSRSEGPVPDYETLLRYNARQIQKGFGLE</sequence>
<evidence type="ECO:0000256" key="6">
    <source>
        <dbReference type="RuleBase" id="RU003512"/>
    </source>
</evidence>
<dbReference type="GO" id="GO:0046872">
    <property type="term" value="F:metal ion binding"/>
    <property type="evidence" value="ECO:0007669"/>
    <property type="project" value="UniProtKB-KW"/>
</dbReference>
<dbReference type="EMBL" id="ONZI01000003">
    <property type="protein sequence ID" value="SPJ34305.1"/>
    <property type="molecule type" value="Genomic_DNA"/>
</dbReference>
<dbReference type="GO" id="GO:0007155">
    <property type="term" value="P:cell adhesion"/>
    <property type="evidence" value="ECO:0007669"/>
    <property type="project" value="InterPro"/>
</dbReference>
<keyword evidence="7" id="KW-0812">Transmembrane</keyword>
<keyword evidence="9" id="KW-1185">Reference proteome</keyword>
<accession>A0A2R8CN39</accession>
<evidence type="ECO:0000256" key="4">
    <source>
        <dbReference type="ARBA" id="ARBA00022723"/>
    </source>
</evidence>
<dbReference type="InterPro" id="IPR050492">
    <property type="entry name" value="Bact_metal-bind_prot9"/>
</dbReference>
<keyword evidence="7" id="KW-0472">Membrane</keyword>
<reference evidence="9" key="1">
    <citation type="submission" date="2018-03" db="EMBL/GenBank/DDBJ databases">
        <authorList>
            <person name="Navarro De La Torre S."/>
        </authorList>
    </citation>
    <scope>NUCLEOTIDE SEQUENCE [LARGE SCALE GENOMIC DNA]</scope>
    <source>
        <strain evidence="9">EAod3</strain>
    </source>
</reference>
<dbReference type="PANTHER" id="PTHR42953:SF1">
    <property type="entry name" value="METAL-BINDING PROTEIN HI_0362-RELATED"/>
    <property type="match status" value="1"/>
</dbReference>
<keyword evidence="3 6" id="KW-0813">Transport</keyword>
<evidence type="ECO:0000256" key="2">
    <source>
        <dbReference type="ARBA" id="ARBA00011028"/>
    </source>
</evidence>
<gene>
    <name evidence="8" type="primary">hpf_2</name>
    <name evidence="8" type="ORF">KSP9073_02339</name>
</gene>
<dbReference type="Gene3D" id="3.40.50.1980">
    <property type="entry name" value="Nitrogenase molybdenum iron protein domain"/>
    <property type="match status" value="2"/>
</dbReference>
<evidence type="ECO:0000256" key="5">
    <source>
        <dbReference type="ARBA" id="ARBA00022729"/>
    </source>
</evidence>
<dbReference type="PRINTS" id="PR00690">
    <property type="entry name" value="ADHESNFAMILY"/>
</dbReference>
<evidence type="ECO:0000256" key="7">
    <source>
        <dbReference type="SAM" id="Phobius"/>
    </source>
</evidence>
<dbReference type="RefSeq" id="WP_108843111.1">
    <property type="nucleotide sequence ID" value="NZ_ONZI01000003.1"/>
</dbReference>
<evidence type="ECO:0000313" key="9">
    <source>
        <dbReference type="Proteomes" id="UP000244934"/>
    </source>
</evidence>
<dbReference type="GO" id="GO:0030001">
    <property type="term" value="P:metal ion transport"/>
    <property type="evidence" value="ECO:0007669"/>
    <property type="project" value="InterPro"/>
</dbReference>
<dbReference type="PRINTS" id="PR00691">
    <property type="entry name" value="ADHESINB"/>
</dbReference>
<dbReference type="InterPro" id="IPR006127">
    <property type="entry name" value="ZnuA-like"/>
</dbReference>
<protein>
    <submittedName>
        <fullName evidence="8">Metal ABC transporter substrate-binding protein Hpf</fullName>
    </submittedName>
</protein>
<keyword evidence="4" id="KW-0479">Metal-binding</keyword>
<keyword evidence="7" id="KW-1133">Transmembrane helix</keyword>
<feature type="transmembrane region" description="Helical" evidence="7">
    <location>
        <begin position="20"/>
        <end position="40"/>
    </location>
</feature>
<dbReference type="SUPFAM" id="SSF53807">
    <property type="entry name" value="Helical backbone' metal receptor"/>
    <property type="match status" value="1"/>
</dbReference>
<dbReference type="PANTHER" id="PTHR42953">
    <property type="entry name" value="HIGH-AFFINITY ZINC UPTAKE SYSTEM PROTEIN ZNUA-RELATED"/>
    <property type="match status" value="1"/>
</dbReference>
<evidence type="ECO:0000313" key="8">
    <source>
        <dbReference type="EMBL" id="SPJ34305.1"/>
    </source>
</evidence>